<accession>A0AAV7QHC1</accession>
<dbReference type="AlphaFoldDB" id="A0AAV7QHC1"/>
<sequence length="173" mass="19335">MRTLVQEIEKMETILRTLESERPTDPALVPQLLATKEEVAAAIEKLRCFDYKSYKTQAHAKTGKGGILVAWLVNPTPLNSLIFELVATNGVQLYHQTGINDRFAEYYTALYARPRVNLPVAHLGLLNFGGLPSLQEEDVENLGELITITELSTAIKAMIDLLSIILPYMHGRE</sequence>
<keyword evidence="2" id="KW-1185">Reference proteome</keyword>
<evidence type="ECO:0000313" key="1">
    <source>
        <dbReference type="EMBL" id="KAJ1138877.1"/>
    </source>
</evidence>
<organism evidence="1 2">
    <name type="scientific">Pleurodeles waltl</name>
    <name type="common">Iberian ribbed newt</name>
    <dbReference type="NCBI Taxonomy" id="8319"/>
    <lineage>
        <taxon>Eukaryota</taxon>
        <taxon>Metazoa</taxon>
        <taxon>Chordata</taxon>
        <taxon>Craniata</taxon>
        <taxon>Vertebrata</taxon>
        <taxon>Euteleostomi</taxon>
        <taxon>Amphibia</taxon>
        <taxon>Batrachia</taxon>
        <taxon>Caudata</taxon>
        <taxon>Salamandroidea</taxon>
        <taxon>Salamandridae</taxon>
        <taxon>Pleurodelinae</taxon>
        <taxon>Pleurodeles</taxon>
    </lineage>
</organism>
<reference evidence="1" key="1">
    <citation type="journal article" date="2022" name="bioRxiv">
        <title>Sequencing and chromosome-scale assembly of the giantPleurodeles waltlgenome.</title>
        <authorList>
            <person name="Brown T."/>
            <person name="Elewa A."/>
            <person name="Iarovenko S."/>
            <person name="Subramanian E."/>
            <person name="Araus A.J."/>
            <person name="Petzold A."/>
            <person name="Susuki M."/>
            <person name="Suzuki K.-i.T."/>
            <person name="Hayashi T."/>
            <person name="Toyoda A."/>
            <person name="Oliveira C."/>
            <person name="Osipova E."/>
            <person name="Leigh N.D."/>
            <person name="Simon A."/>
            <person name="Yun M.H."/>
        </authorList>
    </citation>
    <scope>NUCLEOTIDE SEQUENCE</scope>
    <source>
        <strain evidence="1">20211129_DDA</strain>
        <tissue evidence="1">Liver</tissue>
    </source>
</reference>
<name>A0AAV7QHC1_PLEWA</name>
<proteinExistence type="predicted"/>
<evidence type="ECO:0000313" key="2">
    <source>
        <dbReference type="Proteomes" id="UP001066276"/>
    </source>
</evidence>
<dbReference type="Proteomes" id="UP001066276">
    <property type="component" value="Chromosome 6"/>
</dbReference>
<gene>
    <name evidence="1" type="ORF">NDU88_005257</name>
</gene>
<dbReference type="EMBL" id="JANPWB010000010">
    <property type="protein sequence ID" value="KAJ1138877.1"/>
    <property type="molecule type" value="Genomic_DNA"/>
</dbReference>
<comment type="caution">
    <text evidence="1">The sequence shown here is derived from an EMBL/GenBank/DDBJ whole genome shotgun (WGS) entry which is preliminary data.</text>
</comment>
<protein>
    <submittedName>
        <fullName evidence="1">Uncharacterized protein</fullName>
    </submittedName>
</protein>